<evidence type="ECO:0000313" key="3">
    <source>
        <dbReference type="Proteomes" id="UP001230289"/>
    </source>
</evidence>
<sequence length="70" mass="7991">MTNHRSTRRYRKTSGRRAWVFSELNHDLRPEQVARIITAAGLEQARREAEARASHESEGPYSTEQGGDHA</sequence>
<gene>
    <name evidence="2" type="ORF">RBR11_07455</name>
</gene>
<feature type="region of interest" description="Disordered" evidence="1">
    <location>
        <begin position="42"/>
        <end position="70"/>
    </location>
</feature>
<dbReference type="RefSeq" id="WP_308488688.1">
    <property type="nucleotide sequence ID" value="NZ_JAVFCB010000003.1"/>
</dbReference>
<accession>A0ABU0XF60</accession>
<reference evidence="2 3" key="1">
    <citation type="submission" date="2023-08" db="EMBL/GenBank/DDBJ databases">
        <title>Microbacterium sp. nov., isolated from a waste landfill.</title>
        <authorList>
            <person name="Wen W."/>
        </authorList>
    </citation>
    <scope>NUCLEOTIDE SEQUENCE [LARGE SCALE GENOMIC DNA]</scope>
    <source>
        <strain evidence="2 3">ASV81</strain>
    </source>
</reference>
<comment type="caution">
    <text evidence="2">The sequence shown here is derived from an EMBL/GenBank/DDBJ whole genome shotgun (WGS) entry which is preliminary data.</text>
</comment>
<feature type="compositionally biased region" description="Polar residues" evidence="1">
    <location>
        <begin position="60"/>
        <end position="70"/>
    </location>
</feature>
<keyword evidence="3" id="KW-1185">Reference proteome</keyword>
<dbReference type="EMBL" id="JAVFCB010000003">
    <property type="protein sequence ID" value="MDQ4213751.1"/>
    <property type="molecule type" value="Genomic_DNA"/>
</dbReference>
<name>A0ABU0XF60_9MICO</name>
<feature type="compositionally biased region" description="Basic and acidic residues" evidence="1">
    <location>
        <begin position="44"/>
        <end position="58"/>
    </location>
</feature>
<dbReference type="Proteomes" id="UP001230289">
    <property type="component" value="Unassembled WGS sequence"/>
</dbReference>
<organism evidence="2 3">
    <name type="scientific">Microbacterium capsulatum</name>
    <dbReference type="NCBI Taxonomy" id="3041921"/>
    <lineage>
        <taxon>Bacteria</taxon>
        <taxon>Bacillati</taxon>
        <taxon>Actinomycetota</taxon>
        <taxon>Actinomycetes</taxon>
        <taxon>Micrococcales</taxon>
        <taxon>Microbacteriaceae</taxon>
        <taxon>Microbacterium</taxon>
    </lineage>
</organism>
<evidence type="ECO:0000256" key="1">
    <source>
        <dbReference type="SAM" id="MobiDB-lite"/>
    </source>
</evidence>
<protein>
    <submittedName>
        <fullName evidence="2">Uncharacterized protein</fullName>
    </submittedName>
</protein>
<proteinExistence type="predicted"/>
<evidence type="ECO:0000313" key="2">
    <source>
        <dbReference type="EMBL" id="MDQ4213751.1"/>
    </source>
</evidence>